<dbReference type="Gene3D" id="1.10.3730.20">
    <property type="match status" value="1"/>
</dbReference>
<dbReference type="InterPro" id="IPR000620">
    <property type="entry name" value="EamA_dom"/>
</dbReference>
<keyword evidence="4 6" id="KW-1133">Transmembrane helix</keyword>
<keyword evidence="5 6" id="KW-0472">Membrane</keyword>
<evidence type="ECO:0000313" key="8">
    <source>
        <dbReference type="EMBL" id="TDP84378.1"/>
    </source>
</evidence>
<feature type="domain" description="EamA" evidence="7">
    <location>
        <begin position="10"/>
        <end position="140"/>
    </location>
</feature>
<dbReference type="AlphaFoldDB" id="A0A4V3CVZ6"/>
<dbReference type="PANTHER" id="PTHR32322">
    <property type="entry name" value="INNER MEMBRANE TRANSPORTER"/>
    <property type="match status" value="1"/>
</dbReference>
<evidence type="ECO:0000256" key="5">
    <source>
        <dbReference type="ARBA" id="ARBA00023136"/>
    </source>
</evidence>
<evidence type="ECO:0000256" key="1">
    <source>
        <dbReference type="ARBA" id="ARBA00004141"/>
    </source>
</evidence>
<protein>
    <submittedName>
        <fullName evidence="8">Threonine/homoserine efflux transporter RhtA</fullName>
    </submittedName>
</protein>
<dbReference type="GO" id="GO:0016020">
    <property type="term" value="C:membrane"/>
    <property type="evidence" value="ECO:0007669"/>
    <property type="project" value="UniProtKB-SubCell"/>
</dbReference>
<dbReference type="SUPFAM" id="SSF103481">
    <property type="entry name" value="Multidrug resistance efflux transporter EmrE"/>
    <property type="match status" value="2"/>
</dbReference>
<comment type="caution">
    <text evidence="8">The sequence shown here is derived from an EMBL/GenBank/DDBJ whole genome shotgun (WGS) entry which is preliminary data.</text>
</comment>
<evidence type="ECO:0000256" key="6">
    <source>
        <dbReference type="SAM" id="Phobius"/>
    </source>
</evidence>
<keyword evidence="3 6" id="KW-0812">Transmembrane</keyword>
<gene>
    <name evidence="8" type="ORF">EDD54_2985</name>
</gene>
<name>A0A4V3CVZ6_9HYPH</name>
<feature type="transmembrane region" description="Helical" evidence="6">
    <location>
        <begin position="126"/>
        <end position="146"/>
    </location>
</feature>
<feature type="transmembrane region" description="Helical" evidence="6">
    <location>
        <begin position="272"/>
        <end position="289"/>
    </location>
</feature>
<accession>A0A4V3CVZ6</accession>
<feature type="domain" description="EamA" evidence="7">
    <location>
        <begin position="153"/>
        <end position="289"/>
    </location>
</feature>
<dbReference type="PANTHER" id="PTHR32322:SF2">
    <property type="entry name" value="EAMA DOMAIN-CONTAINING PROTEIN"/>
    <property type="match status" value="1"/>
</dbReference>
<dbReference type="RefSeq" id="WP_126540383.1">
    <property type="nucleotide sequence ID" value="NZ_BSPM01000002.1"/>
</dbReference>
<evidence type="ECO:0000256" key="3">
    <source>
        <dbReference type="ARBA" id="ARBA00022692"/>
    </source>
</evidence>
<dbReference type="Proteomes" id="UP000294547">
    <property type="component" value="Unassembled WGS sequence"/>
</dbReference>
<proteinExistence type="inferred from homology"/>
<reference evidence="8 9" key="1">
    <citation type="submission" date="2019-03" db="EMBL/GenBank/DDBJ databases">
        <title>Genomic Encyclopedia of Type Strains, Phase IV (KMG-IV): sequencing the most valuable type-strain genomes for metagenomic binning, comparative biology and taxonomic classification.</title>
        <authorList>
            <person name="Goeker M."/>
        </authorList>
    </citation>
    <scope>NUCLEOTIDE SEQUENCE [LARGE SCALE GENOMIC DNA]</scope>
    <source>
        <strain evidence="8 9">DSM 102969</strain>
    </source>
</reference>
<feature type="transmembrane region" description="Helical" evidence="6">
    <location>
        <begin position="185"/>
        <end position="204"/>
    </location>
</feature>
<feature type="transmembrane region" description="Helical" evidence="6">
    <location>
        <begin position="69"/>
        <end position="92"/>
    </location>
</feature>
<comment type="subcellular location">
    <subcellularLocation>
        <location evidence="1">Membrane</location>
        <topology evidence="1">Multi-pass membrane protein</topology>
    </subcellularLocation>
</comment>
<feature type="transmembrane region" description="Helical" evidence="6">
    <location>
        <begin position="246"/>
        <end position="266"/>
    </location>
</feature>
<dbReference type="OrthoDB" id="184388at2"/>
<feature type="transmembrane region" description="Helical" evidence="6">
    <location>
        <begin position="152"/>
        <end position="173"/>
    </location>
</feature>
<feature type="transmembrane region" description="Helical" evidence="6">
    <location>
        <begin position="98"/>
        <end position="117"/>
    </location>
</feature>
<dbReference type="InterPro" id="IPR050638">
    <property type="entry name" value="AA-Vitamin_Transporters"/>
</dbReference>
<feature type="transmembrane region" description="Helical" evidence="6">
    <location>
        <begin position="216"/>
        <end position="239"/>
    </location>
</feature>
<evidence type="ECO:0000256" key="4">
    <source>
        <dbReference type="ARBA" id="ARBA00022989"/>
    </source>
</evidence>
<evidence type="ECO:0000313" key="9">
    <source>
        <dbReference type="Proteomes" id="UP000294547"/>
    </source>
</evidence>
<evidence type="ECO:0000259" key="7">
    <source>
        <dbReference type="Pfam" id="PF00892"/>
    </source>
</evidence>
<dbReference type="EMBL" id="SNXY01000008">
    <property type="protein sequence ID" value="TDP84378.1"/>
    <property type="molecule type" value="Genomic_DNA"/>
</dbReference>
<keyword evidence="9" id="KW-1185">Reference proteome</keyword>
<dbReference type="Pfam" id="PF00892">
    <property type="entry name" value="EamA"/>
    <property type="match status" value="2"/>
</dbReference>
<organism evidence="8 9">
    <name type="scientific">Oharaeibacter diazotrophicus</name>
    <dbReference type="NCBI Taxonomy" id="1920512"/>
    <lineage>
        <taxon>Bacteria</taxon>
        <taxon>Pseudomonadati</taxon>
        <taxon>Pseudomonadota</taxon>
        <taxon>Alphaproteobacteria</taxon>
        <taxon>Hyphomicrobiales</taxon>
        <taxon>Pleomorphomonadaceae</taxon>
        <taxon>Oharaeibacter</taxon>
    </lineage>
</organism>
<evidence type="ECO:0000256" key="2">
    <source>
        <dbReference type="ARBA" id="ARBA00007362"/>
    </source>
</evidence>
<feature type="transmembrane region" description="Helical" evidence="6">
    <location>
        <begin position="37"/>
        <end position="57"/>
    </location>
</feature>
<dbReference type="InterPro" id="IPR037185">
    <property type="entry name" value="EmrE-like"/>
</dbReference>
<sequence length="298" mass="30841">MKSRLDAATLALLVVCCASWGLNQTAVKVTLAGVGPASQLAIRSAVATLLVLAWCRLRGIRLFERDGTLRPGLLVGAAFGIEFVLLFAGLQFTTASRSAILLYLGPFHVAVGAHLWLGERLDGGRIAGLAVAFAGVVLVFSTGGATAGPDHLLGDAFSVLASIAWAACTLTIKRTALAAAPAEKTLLYQLAVSAVIGLAVALVLGEPAPTLPTPVVGWSLVYQGVWISAVTYVIWFQLVRTHPAGLLSAATFMTPVFGVVGAVLLLGEPASWRLAGAVALVAVGIHLVNRPRRIVPAA</sequence>
<comment type="similarity">
    <text evidence="2">Belongs to the EamA transporter family.</text>
</comment>